<dbReference type="STRING" id="1763538.LPB68_05675"/>
<dbReference type="SMART" id="SM00849">
    <property type="entry name" value="Lactamase_B"/>
    <property type="match status" value="1"/>
</dbReference>
<keyword evidence="12" id="KW-1185">Reference proteome</keyword>
<dbReference type="Pfam" id="PF03772">
    <property type="entry name" value="Competence"/>
    <property type="match status" value="1"/>
</dbReference>
<dbReference type="GO" id="GO:0005886">
    <property type="term" value="C:plasma membrane"/>
    <property type="evidence" value="ECO:0007669"/>
    <property type="project" value="UniProtKB-SubCell"/>
</dbReference>
<dbReference type="SUPFAM" id="SSF56281">
    <property type="entry name" value="Metallo-hydrolase/oxidoreductase"/>
    <property type="match status" value="1"/>
</dbReference>
<protein>
    <recommendedName>
        <fullName evidence="10">Metallo-beta-lactamase domain-containing protein</fullName>
    </recommendedName>
</protein>
<dbReference type="InterPro" id="IPR025405">
    <property type="entry name" value="DUF4131"/>
</dbReference>
<comment type="catalytic activity">
    <reaction evidence="6">
        <text>3',5'-cyclic CMP + H2O = CMP + H(+)</text>
        <dbReference type="Rhea" id="RHEA:72675"/>
        <dbReference type="ChEBI" id="CHEBI:15377"/>
        <dbReference type="ChEBI" id="CHEBI:15378"/>
        <dbReference type="ChEBI" id="CHEBI:58003"/>
        <dbReference type="ChEBI" id="CHEBI:60377"/>
    </reaction>
    <physiologicalReaction direction="left-to-right" evidence="6">
        <dbReference type="Rhea" id="RHEA:72676"/>
    </physiologicalReaction>
</comment>
<dbReference type="PANTHER" id="PTHR30619:SF1">
    <property type="entry name" value="RECOMBINATION PROTEIN 2"/>
    <property type="match status" value="1"/>
</dbReference>
<feature type="transmembrane region" description="Helical" evidence="9">
    <location>
        <begin position="419"/>
        <end position="443"/>
    </location>
</feature>
<evidence type="ECO:0000256" key="7">
    <source>
        <dbReference type="ARBA" id="ARBA00034301"/>
    </source>
</evidence>
<evidence type="ECO:0000256" key="1">
    <source>
        <dbReference type="ARBA" id="ARBA00004651"/>
    </source>
</evidence>
<dbReference type="InterPro" id="IPR001279">
    <property type="entry name" value="Metallo-B-lactamas"/>
</dbReference>
<evidence type="ECO:0000256" key="9">
    <source>
        <dbReference type="SAM" id="Phobius"/>
    </source>
</evidence>
<feature type="transmembrane region" description="Helical" evidence="9">
    <location>
        <begin position="261"/>
        <end position="285"/>
    </location>
</feature>
<feature type="transmembrane region" description="Helical" evidence="9">
    <location>
        <begin position="359"/>
        <end position="378"/>
    </location>
</feature>
<comment type="catalytic activity">
    <reaction evidence="8">
        <text>3',5'-cyclic UMP + H2O = UMP + H(+)</text>
        <dbReference type="Rhea" id="RHEA:70575"/>
        <dbReference type="ChEBI" id="CHEBI:15377"/>
        <dbReference type="ChEBI" id="CHEBI:15378"/>
        <dbReference type="ChEBI" id="CHEBI:57865"/>
        <dbReference type="ChEBI" id="CHEBI:184387"/>
    </reaction>
    <physiologicalReaction direction="left-to-right" evidence="8">
        <dbReference type="Rhea" id="RHEA:70576"/>
    </physiologicalReaction>
</comment>
<evidence type="ECO:0000313" key="12">
    <source>
        <dbReference type="Proteomes" id="UP000077134"/>
    </source>
</evidence>
<feature type="transmembrane region" description="Helical" evidence="9">
    <location>
        <begin position="30"/>
        <end position="46"/>
    </location>
</feature>
<dbReference type="CDD" id="cd07731">
    <property type="entry name" value="ComA-like_MBL-fold"/>
    <property type="match status" value="1"/>
</dbReference>
<dbReference type="InterPro" id="IPR036866">
    <property type="entry name" value="RibonucZ/Hydroxyglut_hydro"/>
</dbReference>
<evidence type="ECO:0000313" key="11">
    <source>
        <dbReference type="EMBL" id="OAB72668.1"/>
    </source>
</evidence>
<evidence type="ECO:0000259" key="10">
    <source>
        <dbReference type="SMART" id="SM00849"/>
    </source>
</evidence>
<dbReference type="PANTHER" id="PTHR30619">
    <property type="entry name" value="DNA INTERNALIZATION/COMPETENCE PROTEIN COMEC/REC2"/>
    <property type="match status" value="1"/>
</dbReference>
<keyword evidence="5 9" id="KW-0472">Membrane</keyword>
<evidence type="ECO:0000256" key="3">
    <source>
        <dbReference type="ARBA" id="ARBA00022692"/>
    </source>
</evidence>
<evidence type="ECO:0000256" key="8">
    <source>
        <dbReference type="ARBA" id="ARBA00048505"/>
    </source>
</evidence>
<organism evidence="11 12">
    <name type="scientific">Paenibacillus crassostreae</name>
    <dbReference type="NCBI Taxonomy" id="1763538"/>
    <lineage>
        <taxon>Bacteria</taxon>
        <taxon>Bacillati</taxon>
        <taxon>Bacillota</taxon>
        <taxon>Bacilli</taxon>
        <taxon>Bacillales</taxon>
        <taxon>Paenibacillaceae</taxon>
        <taxon>Paenibacillus</taxon>
    </lineage>
</organism>
<evidence type="ECO:0000256" key="2">
    <source>
        <dbReference type="ARBA" id="ARBA00022475"/>
    </source>
</evidence>
<dbReference type="Gene3D" id="3.60.15.10">
    <property type="entry name" value="Ribonuclease Z/Hydroxyacylglutathione hydrolase-like"/>
    <property type="match status" value="1"/>
</dbReference>
<feature type="transmembrane region" description="Helical" evidence="9">
    <location>
        <begin position="333"/>
        <end position="353"/>
    </location>
</feature>
<dbReference type="Proteomes" id="UP000077134">
    <property type="component" value="Unassembled WGS sequence"/>
</dbReference>
<dbReference type="InterPro" id="IPR035681">
    <property type="entry name" value="ComA-like_MBL"/>
</dbReference>
<dbReference type="GO" id="GO:0030420">
    <property type="term" value="P:establishment of competence for transformation"/>
    <property type="evidence" value="ECO:0007669"/>
    <property type="project" value="InterPro"/>
</dbReference>
<dbReference type="NCBIfam" id="TIGR00360">
    <property type="entry name" value="ComEC_N-term"/>
    <property type="match status" value="1"/>
</dbReference>
<dbReference type="Pfam" id="PF13567">
    <property type="entry name" value="DUF4131"/>
    <property type="match status" value="1"/>
</dbReference>
<evidence type="ECO:0000256" key="5">
    <source>
        <dbReference type="ARBA" id="ARBA00023136"/>
    </source>
</evidence>
<evidence type="ECO:0000256" key="4">
    <source>
        <dbReference type="ARBA" id="ARBA00022989"/>
    </source>
</evidence>
<gene>
    <name evidence="11" type="ORF">PNBC_14575</name>
</gene>
<dbReference type="InterPro" id="IPR004477">
    <property type="entry name" value="ComEC_N"/>
</dbReference>
<keyword evidence="2" id="KW-1003">Cell membrane</keyword>
<comment type="function">
    <text evidence="7">Counteracts the endogenous Pycsar antiviral defense system. Phosphodiesterase that enables metal-dependent hydrolysis of host cyclic nucleotide Pycsar defense signals such as cCMP and cUMP.</text>
</comment>
<feature type="transmembrane region" description="Helical" evidence="9">
    <location>
        <begin position="291"/>
        <end position="312"/>
    </location>
</feature>
<evidence type="ECO:0000256" key="6">
    <source>
        <dbReference type="ARBA" id="ARBA00034221"/>
    </source>
</evidence>
<dbReference type="KEGG" id="pcx:LPB68_05675"/>
<dbReference type="AlphaFoldDB" id="A0A167C1H2"/>
<dbReference type="InterPro" id="IPR004797">
    <property type="entry name" value="Competence_ComEC/Rec2"/>
</dbReference>
<dbReference type="EMBL" id="LSFN01000032">
    <property type="protein sequence ID" value="OAB72668.1"/>
    <property type="molecule type" value="Genomic_DNA"/>
</dbReference>
<keyword evidence="4 9" id="KW-1133">Transmembrane helix</keyword>
<keyword evidence="3 9" id="KW-0812">Transmembrane</keyword>
<comment type="caution">
    <text evidence="11">The sequence shown here is derived from an EMBL/GenBank/DDBJ whole genome shotgun (WGS) entry which is preliminary data.</text>
</comment>
<feature type="domain" description="Metallo-beta-lactamase" evidence="10">
    <location>
        <begin position="578"/>
        <end position="804"/>
    </location>
</feature>
<sequence>MQGRPLLLFAICWIVGSSTACLYTGHRLGWIGVGLTLILLSAMVLFQERWRTIVMIWSTLILSAGYWEWHDYSNVTTLPEVMQQEVSALAGIVVQAEGRVTTAVEVDGDRVNMNIDLSEVNSSVISEKVLVQVKLLTEEEQQEAMRWQRGDLVKMTATLEIPAISRNFDGFDYRNYLRTREIHWILKVNGLDNVELIPPSSWSLLSLFRLNDVLREKIGTKIEALFQEPHAGYMKGLIIGMQDDVDPTTYSQFSQLGLTHILAVSGTHVAVYVACLLILLSLFRLTRETKLTIVILLVPCYVLLTGFSPSVVRSGIMSMIALYAARQGLLKDGLHIISAAALFMLLWNPYLLVNVSFQLSFIVTLGLMVYVPLIMPMLSKLPRKFAPVLGVTVIAQFVSFPLTIYYFNQFSLLSVVANLLLVPLISFVVLPLGMVSLVLGILWMPLGKGLAWVAQCLDNVTFTFVEWMNLHQAFITIWPSPSILWICCYYILLYVLLRLIKIWIEYVQPHPIYIEDTIPLDDVLVPHQQLINSRSRKLTWRQYIVAPLVFTFVILLYLGYQSESLNGAGLVSFVDVGQGDCILITTPEGKHILVDGGGTINFRKPEDYWKNRKDPFEVGAKVVVPLLKKRGVHQLDAVILTHGDQDHMGGLQAVLDDIPVKAFLFNGTLTGAANQENLLSTVLAKDIPIYAIHNTMVLQLDGNSKLTFLSPEMTNEEQQQLPIVKEQNHSSLVFIVEMNGVRMLLTGDMDIASEMNILHDKFQTANVLEGVDIMKVAHHGSKTSTAEEWLSQWKAAIAVISAGVNNSYGHPHSDVVARITAQGMRIFRTDQQGEIQMKFLHDDVWVKNKLR</sequence>
<feature type="transmembrane region" description="Helical" evidence="9">
    <location>
        <begin position="385"/>
        <end position="407"/>
    </location>
</feature>
<dbReference type="PROSITE" id="PS51257">
    <property type="entry name" value="PROKAR_LIPOPROTEIN"/>
    <property type="match status" value="1"/>
</dbReference>
<feature type="transmembrane region" description="Helical" evidence="9">
    <location>
        <begin position="543"/>
        <end position="560"/>
    </location>
</feature>
<dbReference type="NCBIfam" id="TIGR00361">
    <property type="entry name" value="ComEC_Rec2"/>
    <property type="match status" value="1"/>
</dbReference>
<accession>A0A167C1H2</accession>
<feature type="transmembrane region" description="Helical" evidence="9">
    <location>
        <begin position="482"/>
        <end position="500"/>
    </location>
</feature>
<proteinExistence type="predicted"/>
<name>A0A167C1H2_9BACL</name>
<comment type="subcellular location">
    <subcellularLocation>
        <location evidence="1">Cell membrane</location>
        <topology evidence="1">Multi-pass membrane protein</topology>
    </subcellularLocation>
</comment>
<dbReference type="InterPro" id="IPR052159">
    <property type="entry name" value="Competence_DNA_uptake"/>
</dbReference>
<dbReference type="Pfam" id="PF00753">
    <property type="entry name" value="Lactamase_B"/>
    <property type="match status" value="1"/>
</dbReference>
<dbReference type="OrthoDB" id="9761531at2"/>
<reference evidence="11 12" key="1">
    <citation type="submission" date="2016-02" db="EMBL/GenBank/DDBJ databases">
        <title>Paenibacillus sp. LPB0068, isolated from Crassostrea gigas.</title>
        <authorList>
            <person name="Shin S.-K."/>
            <person name="Yi H."/>
        </authorList>
    </citation>
    <scope>NUCLEOTIDE SEQUENCE [LARGE SCALE GENOMIC DNA]</scope>
    <source>
        <strain evidence="11 12">LPB0068</strain>
    </source>
</reference>